<evidence type="ECO:0000256" key="4">
    <source>
        <dbReference type="HAMAP-Rule" id="MF_00271"/>
    </source>
</evidence>
<dbReference type="EMBL" id="DQWE01000184">
    <property type="protein sequence ID" value="HDI82919.1"/>
    <property type="molecule type" value="Genomic_DNA"/>
</dbReference>
<dbReference type="GO" id="GO:0005524">
    <property type="term" value="F:ATP binding"/>
    <property type="evidence" value="ECO:0007669"/>
    <property type="project" value="UniProtKB-UniRule"/>
</dbReference>
<dbReference type="InterPro" id="IPR002699">
    <property type="entry name" value="V_ATPase_D"/>
</dbReference>
<evidence type="ECO:0000256" key="5">
    <source>
        <dbReference type="SAM" id="Coils"/>
    </source>
</evidence>
<dbReference type="GO" id="GO:0046933">
    <property type="term" value="F:proton-transporting ATP synthase activity, rotational mechanism"/>
    <property type="evidence" value="ECO:0007669"/>
    <property type="project" value="UniProtKB-UniRule"/>
</dbReference>
<comment type="caution">
    <text evidence="6">The sequence shown here is derived from an EMBL/GenBank/DDBJ whole genome shotgun (WGS) entry which is preliminary data.</text>
</comment>
<dbReference type="PANTHER" id="PTHR11671">
    <property type="entry name" value="V-TYPE ATP SYNTHASE SUBUNIT D"/>
    <property type="match status" value="1"/>
</dbReference>
<keyword evidence="5" id="KW-0175">Coiled coil</keyword>
<dbReference type="HAMAP" id="MF_00271">
    <property type="entry name" value="ATP_synth_D_arch"/>
    <property type="match status" value="1"/>
</dbReference>
<dbReference type="GO" id="GO:0046961">
    <property type="term" value="F:proton-transporting ATPase activity, rotational mechanism"/>
    <property type="evidence" value="ECO:0007669"/>
    <property type="project" value="InterPro"/>
</dbReference>
<dbReference type="Pfam" id="PF01813">
    <property type="entry name" value="ATP-synt_D"/>
    <property type="match status" value="1"/>
</dbReference>
<dbReference type="NCBIfam" id="TIGR00309">
    <property type="entry name" value="V_ATPase_subD"/>
    <property type="match status" value="1"/>
</dbReference>
<evidence type="ECO:0000256" key="2">
    <source>
        <dbReference type="ARBA" id="ARBA00022448"/>
    </source>
</evidence>
<organism evidence="6">
    <name type="scientific">candidate division WOR-3 bacterium</name>
    <dbReference type="NCBI Taxonomy" id="2052148"/>
    <lineage>
        <taxon>Bacteria</taxon>
        <taxon>Bacteria division WOR-3</taxon>
    </lineage>
</organism>
<dbReference type="Gene3D" id="1.10.287.3240">
    <property type="match status" value="1"/>
</dbReference>
<evidence type="ECO:0000256" key="3">
    <source>
        <dbReference type="ARBA" id="ARBA00023065"/>
    </source>
</evidence>
<accession>A0A7C0ZD80</accession>
<name>A0A7C0ZD80_UNCW3</name>
<dbReference type="GO" id="GO:0042777">
    <property type="term" value="P:proton motive force-driven plasma membrane ATP synthesis"/>
    <property type="evidence" value="ECO:0007669"/>
    <property type="project" value="UniProtKB-UniRule"/>
</dbReference>
<keyword evidence="3 4" id="KW-0406">Ion transport</keyword>
<dbReference type="AlphaFoldDB" id="A0A7C0ZD80"/>
<keyword evidence="4" id="KW-0066">ATP synthesis</keyword>
<comment type="similarity">
    <text evidence="1 4">Belongs to the V-ATPase D subunit family.</text>
</comment>
<feature type="coiled-coil region" evidence="5">
    <location>
        <begin position="26"/>
        <end position="64"/>
    </location>
</feature>
<comment type="function">
    <text evidence="4">Produces ATP from ADP in the presence of a proton gradient across the membrane.</text>
</comment>
<sequence length="205" mass="24026">MRKQVSATRMELLNQKKKLGLARRGHKLLKDKQDELLRVLQDLIKEVMQMRREVEDELIKAMKRFVLARAVTEPMYIEDAFMISTSTFSITEARRSVMNVKIPVYESEFEGLLTSYGFLNTSGEMDLALENLHAVFEKMIKLAEKERAIILLSEEMARTRRRVNALEFILIPDIEEAIKTIYMKLSEMERGNISRLMRIKDVIRK</sequence>
<reference evidence="6" key="1">
    <citation type="journal article" date="2020" name="mSystems">
        <title>Genome- and Community-Level Interaction Insights into Carbon Utilization and Element Cycling Functions of Hydrothermarchaeota in Hydrothermal Sediment.</title>
        <authorList>
            <person name="Zhou Z."/>
            <person name="Liu Y."/>
            <person name="Xu W."/>
            <person name="Pan J."/>
            <person name="Luo Z.H."/>
            <person name="Li M."/>
        </authorList>
    </citation>
    <scope>NUCLEOTIDE SEQUENCE [LARGE SCALE GENOMIC DNA]</scope>
    <source>
        <strain evidence="6">HyVt-102</strain>
    </source>
</reference>
<evidence type="ECO:0000256" key="1">
    <source>
        <dbReference type="ARBA" id="ARBA00005850"/>
    </source>
</evidence>
<evidence type="ECO:0000313" key="6">
    <source>
        <dbReference type="EMBL" id="HDI82919.1"/>
    </source>
</evidence>
<proteinExistence type="inferred from homology"/>
<dbReference type="Proteomes" id="UP000885847">
    <property type="component" value="Unassembled WGS sequence"/>
</dbReference>
<gene>
    <name evidence="4" type="primary">atpD</name>
    <name evidence="6" type="ORF">ENF18_03905</name>
</gene>
<keyword evidence="4" id="KW-0375">Hydrogen ion transport</keyword>
<protein>
    <recommendedName>
        <fullName evidence="4">V-type ATP synthase subunit D</fullName>
    </recommendedName>
    <alternativeName>
        <fullName evidence="4">V-ATPase subunit D</fullName>
    </alternativeName>
</protein>
<keyword evidence="2 4" id="KW-0813">Transport</keyword>